<feature type="domain" description="Alcohol dehydrogenase-like N-terminal" evidence="3">
    <location>
        <begin position="25"/>
        <end position="131"/>
    </location>
</feature>
<organism evidence="4 5">
    <name type="scientific">Paenibacillus glucanolyticus</name>
    <dbReference type="NCBI Taxonomy" id="59843"/>
    <lineage>
        <taxon>Bacteria</taxon>
        <taxon>Bacillati</taxon>
        <taxon>Bacillota</taxon>
        <taxon>Bacilli</taxon>
        <taxon>Bacillales</taxon>
        <taxon>Paenibacillaceae</taxon>
        <taxon>Paenibacillus</taxon>
    </lineage>
</organism>
<accession>A0A163FBT4</accession>
<dbReference type="Gene3D" id="3.40.50.720">
    <property type="entry name" value="NAD(P)-binding Rossmann-like Domain"/>
    <property type="match status" value="1"/>
</dbReference>
<dbReference type="InterPro" id="IPR050129">
    <property type="entry name" value="Zn_alcohol_dh"/>
</dbReference>
<evidence type="ECO:0000313" key="4">
    <source>
        <dbReference type="EMBL" id="KZS44278.1"/>
    </source>
</evidence>
<dbReference type="CDD" id="cd08261">
    <property type="entry name" value="Zn_ADH7"/>
    <property type="match status" value="1"/>
</dbReference>
<evidence type="ECO:0000259" key="3">
    <source>
        <dbReference type="Pfam" id="PF08240"/>
    </source>
</evidence>
<evidence type="ECO:0000313" key="5">
    <source>
        <dbReference type="Proteomes" id="UP000076796"/>
    </source>
</evidence>
<comment type="caution">
    <text evidence="4">The sequence shown here is derived from an EMBL/GenBank/DDBJ whole genome shotgun (WGS) entry which is preliminary data.</text>
</comment>
<name>A0A163FBT4_9BACL</name>
<dbReference type="AlphaFoldDB" id="A0A163FBT4"/>
<keyword evidence="5" id="KW-1185">Reference proteome</keyword>
<sequence length="337" mass="37027">MKGIVCNRIGEFQYREDLPEPQLLDGEAIIRIKRIGICGTDLHAFRGNQPFFTYPRILGHELSGVIEKVGVNDEGLKVGDTVCVIPYIHCGECWSCLRGKTNCCRSMKVIGVHLDGGMRERISVPISHLMRTEGLSLDQAALIEPLAIGTHGVKRANVTSKDTVLVIGAGPIGLGIMVCAKAMGATLIAMDTNVDRLAFCKDWAKVDHTIQVGEELSDLSALTGGEFPSIVLDATGNQESMTNAFHMVAHGGTLVYVGLIQGEISFRDSEFHKRELTLMGSRNATKDDFNEVMKQISDGGLDVEPYITHRCRFEELIREFQGWMHPSAKVIKAMVEL</sequence>
<dbReference type="Pfam" id="PF00107">
    <property type="entry name" value="ADH_zinc_N"/>
    <property type="match status" value="1"/>
</dbReference>
<dbReference type="SUPFAM" id="SSF51735">
    <property type="entry name" value="NAD(P)-binding Rossmann-fold domains"/>
    <property type="match status" value="1"/>
</dbReference>
<evidence type="ECO:0000259" key="2">
    <source>
        <dbReference type="Pfam" id="PF00107"/>
    </source>
</evidence>
<gene>
    <name evidence="4" type="ORF">AWU65_29910</name>
</gene>
<reference evidence="4" key="1">
    <citation type="journal article" date="2016" name="Genome Announc.">
        <title>Draft genomes of two strains of Paenibacillus glucanolyticus with capability to degrade lignocellulose.</title>
        <authorList>
            <person name="Mathews S.L."/>
            <person name="Pawlak J."/>
            <person name="Grunden A.M."/>
        </authorList>
    </citation>
    <scope>NUCLEOTIDE SEQUENCE [LARGE SCALE GENOMIC DNA]</scope>
    <source>
        <strain evidence="4">SLM1</strain>
    </source>
</reference>
<dbReference type="GeneID" id="97554129"/>
<dbReference type="PANTHER" id="PTHR43401">
    <property type="entry name" value="L-THREONINE 3-DEHYDROGENASE"/>
    <property type="match status" value="1"/>
</dbReference>
<dbReference type="Proteomes" id="UP000076796">
    <property type="component" value="Unassembled WGS sequence"/>
</dbReference>
<feature type="domain" description="Alcohol dehydrogenase-like C-terminal" evidence="2">
    <location>
        <begin position="171"/>
        <end position="297"/>
    </location>
</feature>
<dbReference type="InterPro" id="IPR013154">
    <property type="entry name" value="ADH-like_N"/>
</dbReference>
<protein>
    <submittedName>
        <fullName evidence="4">Alcohol dehydrogenase</fullName>
    </submittedName>
</protein>
<dbReference type="EMBL" id="LWMH01000002">
    <property type="protein sequence ID" value="KZS44278.1"/>
    <property type="molecule type" value="Genomic_DNA"/>
</dbReference>
<dbReference type="SUPFAM" id="SSF50129">
    <property type="entry name" value="GroES-like"/>
    <property type="match status" value="1"/>
</dbReference>
<dbReference type="PANTHER" id="PTHR43401:SF3">
    <property type="entry name" value="L-GALACTONATE-5-DEHYDROGENASE"/>
    <property type="match status" value="1"/>
</dbReference>
<dbReference type="Pfam" id="PF08240">
    <property type="entry name" value="ADH_N"/>
    <property type="match status" value="1"/>
</dbReference>
<dbReference type="OrthoDB" id="9777057at2"/>
<evidence type="ECO:0000256" key="1">
    <source>
        <dbReference type="ARBA" id="ARBA00023002"/>
    </source>
</evidence>
<dbReference type="RefSeq" id="WP_063480346.1">
    <property type="nucleotide sequence ID" value="NZ_CP147845.1"/>
</dbReference>
<dbReference type="Gene3D" id="3.90.180.10">
    <property type="entry name" value="Medium-chain alcohol dehydrogenases, catalytic domain"/>
    <property type="match status" value="1"/>
</dbReference>
<proteinExistence type="predicted"/>
<dbReference type="STRING" id="59843.A3958_02165"/>
<keyword evidence="1" id="KW-0560">Oxidoreductase</keyword>
<dbReference type="InterPro" id="IPR013149">
    <property type="entry name" value="ADH-like_C"/>
</dbReference>
<dbReference type="GO" id="GO:0016491">
    <property type="term" value="F:oxidoreductase activity"/>
    <property type="evidence" value="ECO:0007669"/>
    <property type="project" value="UniProtKB-KW"/>
</dbReference>
<dbReference type="InterPro" id="IPR036291">
    <property type="entry name" value="NAD(P)-bd_dom_sf"/>
</dbReference>
<dbReference type="InterPro" id="IPR011032">
    <property type="entry name" value="GroES-like_sf"/>
</dbReference>